<name>A0A034WB13_BACDO</name>
<protein>
    <submittedName>
        <fullName evidence="1">Uncharacterized protein</fullName>
    </submittedName>
</protein>
<dbReference type="AlphaFoldDB" id="A0A034WB13"/>
<reference evidence="1" key="1">
    <citation type="journal article" date="2014" name="BMC Genomics">
        <title>Characterizing the developmental transcriptome of the oriental fruit fly, Bactrocera dorsalis (Diptera: Tephritidae) through comparative genomic analysis with Drosophila melanogaster utilizing modENCODE datasets.</title>
        <authorList>
            <person name="Geib S.M."/>
            <person name="Calla B."/>
            <person name="Hall B."/>
            <person name="Hou S."/>
            <person name="Manoukis N.C."/>
        </authorList>
    </citation>
    <scope>NUCLEOTIDE SEQUENCE</scope>
    <source>
        <strain evidence="1">Punador</strain>
    </source>
</reference>
<accession>A0A034WB13</accession>
<evidence type="ECO:0000313" key="1">
    <source>
        <dbReference type="EMBL" id="JAC52731.1"/>
    </source>
</evidence>
<proteinExistence type="predicted"/>
<organism evidence="1">
    <name type="scientific">Bactrocera dorsalis</name>
    <name type="common">Oriental fruit fly</name>
    <name type="synonym">Dacus dorsalis</name>
    <dbReference type="NCBI Taxonomy" id="27457"/>
    <lineage>
        <taxon>Eukaryota</taxon>
        <taxon>Metazoa</taxon>
        <taxon>Ecdysozoa</taxon>
        <taxon>Arthropoda</taxon>
        <taxon>Hexapoda</taxon>
        <taxon>Insecta</taxon>
        <taxon>Pterygota</taxon>
        <taxon>Neoptera</taxon>
        <taxon>Endopterygota</taxon>
        <taxon>Diptera</taxon>
        <taxon>Brachycera</taxon>
        <taxon>Muscomorpha</taxon>
        <taxon>Tephritoidea</taxon>
        <taxon>Tephritidae</taxon>
        <taxon>Bactrocera</taxon>
        <taxon>Bactrocera</taxon>
    </lineage>
</organism>
<sequence>MDNNIFNESVSSELLNALLSDNTCADNNTEIQVVFIDTLCTNNNTNIELNTNNTANAAVANSCENEIVVDNTVDEEDVDQNLILSDTNHDIESTSSVANNAVSSRKLAKQLRNEGKSYISKSGKLISERVLRKLEACRKNCASKISYDQQKEIHKAYWTHGSYRLRRAAAAALIELSLL</sequence>
<dbReference type="EMBL" id="GAKP01006221">
    <property type="protein sequence ID" value="JAC52731.1"/>
    <property type="molecule type" value="Transcribed_RNA"/>
</dbReference>